<reference evidence="2 3" key="1">
    <citation type="submission" date="2020-08" db="EMBL/GenBank/DDBJ databases">
        <title>A Genomic Blueprint of the Chicken Gut Microbiome.</title>
        <authorList>
            <person name="Gilroy R."/>
            <person name="Ravi A."/>
            <person name="Getino M."/>
            <person name="Pursley I."/>
            <person name="Horton D.L."/>
            <person name="Alikhan N.-F."/>
            <person name="Baker D."/>
            <person name="Gharbi K."/>
            <person name="Hall N."/>
            <person name="Watson M."/>
            <person name="Adriaenssens E.M."/>
            <person name="Foster-Nyarko E."/>
            <person name="Jarju S."/>
            <person name="Secka A."/>
            <person name="Antonio M."/>
            <person name="Oren A."/>
            <person name="Chaudhuri R."/>
            <person name="La Ragione R.M."/>
            <person name="Hildebrand F."/>
            <person name="Pallen M.J."/>
        </authorList>
    </citation>
    <scope>NUCLEOTIDE SEQUENCE [LARGE SCALE GENOMIC DNA]</scope>
    <source>
        <strain evidence="2 3">Sa5YUA1</strain>
    </source>
</reference>
<dbReference type="Gene3D" id="3.30.1490.480">
    <property type="entry name" value="Endolytic murein transglycosylase"/>
    <property type="match status" value="1"/>
</dbReference>
<proteinExistence type="predicted"/>
<organism evidence="2 3">
    <name type="scientific">Cytobacillus stercorigallinarum</name>
    <dbReference type="NCBI Taxonomy" id="2762240"/>
    <lineage>
        <taxon>Bacteria</taxon>
        <taxon>Bacillati</taxon>
        <taxon>Bacillota</taxon>
        <taxon>Bacilli</taxon>
        <taxon>Bacillales</taxon>
        <taxon>Bacillaceae</taxon>
        <taxon>Cytobacillus</taxon>
    </lineage>
</organism>
<keyword evidence="1" id="KW-0812">Transmembrane</keyword>
<evidence type="ECO:0000256" key="1">
    <source>
        <dbReference type="SAM" id="Phobius"/>
    </source>
</evidence>
<dbReference type="Proteomes" id="UP000657931">
    <property type="component" value="Unassembled WGS sequence"/>
</dbReference>
<accession>A0ABR8QK03</accession>
<name>A0ABR8QK03_9BACI</name>
<keyword evidence="1" id="KW-0472">Membrane</keyword>
<gene>
    <name evidence="2" type="ORF">H9655_02325</name>
</gene>
<keyword evidence="3" id="KW-1185">Reference proteome</keyword>
<feature type="transmembrane region" description="Helical" evidence="1">
    <location>
        <begin position="6"/>
        <end position="27"/>
    </location>
</feature>
<sequence>MNKYLLRAFSTGVFCTTLILLIGYMLMNDENKDKQMIDKTKAQTYVKEQGYHVLTDDEIDKLVEEKLELNKQQEELPKEDTTITTEIKIESGMLPQEIAKQLEEAGIIEYSEDFTSFLKEFNYSQKLRVGTYKVNNQQSYKELADLFSKS</sequence>
<evidence type="ECO:0000313" key="3">
    <source>
        <dbReference type="Proteomes" id="UP000657931"/>
    </source>
</evidence>
<evidence type="ECO:0000313" key="2">
    <source>
        <dbReference type="EMBL" id="MBD7935853.1"/>
    </source>
</evidence>
<comment type="caution">
    <text evidence="2">The sequence shown here is derived from an EMBL/GenBank/DDBJ whole genome shotgun (WGS) entry which is preliminary data.</text>
</comment>
<dbReference type="EMBL" id="JACSQT010000001">
    <property type="protein sequence ID" value="MBD7935853.1"/>
    <property type="molecule type" value="Genomic_DNA"/>
</dbReference>
<keyword evidence="1" id="KW-1133">Transmembrane helix</keyword>
<dbReference type="RefSeq" id="WP_191810495.1">
    <property type="nucleotide sequence ID" value="NZ_JACSQT010000001.1"/>
</dbReference>
<protein>
    <submittedName>
        <fullName evidence="2">Endolytic transglycosylase MltG</fullName>
    </submittedName>
</protein>